<dbReference type="GO" id="GO:1901888">
    <property type="term" value="P:regulation of cell junction assembly"/>
    <property type="evidence" value="ECO:0007669"/>
    <property type="project" value="TreeGrafter"/>
</dbReference>
<feature type="non-terminal residue" evidence="15">
    <location>
        <position position="1"/>
    </location>
</feature>
<keyword evidence="7" id="KW-0067">ATP-binding</keyword>
<comment type="catalytic activity">
    <reaction evidence="9">
        <text>L-seryl-[protein] + ATP = O-phospho-L-seryl-[protein] + ADP + H(+)</text>
        <dbReference type="Rhea" id="RHEA:17989"/>
        <dbReference type="Rhea" id="RHEA-COMP:9863"/>
        <dbReference type="Rhea" id="RHEA-COMP:11604"/>
        <dbReference type="ChEBI" id="CHEBI:15378"/>
        <dbReference type="ChEBI" id="CHEBI:29999"/>
        <dbReference type="ChEBI" id="CHEBI:30616"/>
        <dbReference type="ChEBI" id="CHEBI:83421"/>
        <dbReference type="ChEBI" id="CHEBI:456216"/>
        <dbReference type="EC" id="2.7.11.1"/>
    </reaction>
</comment>
<dbReference type="Gene3D" id="1.20.5.340">
    <property type="match status" value="1"/>
</dbReference>
<keyword evidence="5" id="KW-0547">Nucleotide-binding</keyword>
<evidence type="ECO:0000256" key="10">
    <source>
        <dbReference type="SAM" id="Coils"/>
    </source>
</evidence>
<evidence type="ECO:0000256" key="6">
    <source>
        <dbReference type="ARBA" id="ARBA00022777"/>
    </source>
</evidence>
<dbReference type="Proteomes" id="UP000079169">
    <property type="component" value="Unplaced"/>
</dbReference>
<keyword evidence="10" id="KW-0175">Coiled coil</keyword>
<dbReference type="AlphaFoldDB" id="A0A3Q0JH73"/>
<accession>A0A3Q0JH73</accession>
<dbReference type="PANTHER" id="PTHR22988:SF73">
    <property type="entry name" value="RHO-ASSOCIATED PROTEIN KINASE"/>
    <property type="match status" value="1"/>
</dbReference>
<dbReference type="FunFam" id="3.30.200.20:FF:001568">
    <property type="entry name" value="Uncharacterized protein"/>
    <property type="match status" value="1"/>
</dbReference>
<evidence type="ECO:0000256" key="5">
    <source>
        <dbReference type="ARBA" id="ARBA00022741"/>
    </source>
</evidence>
<name>A0A3Q0JH73_DIACI</name>
<dbReference type="PROSITE" id="PS00108">
    <property type="entry name" value="PROTEIN_KINASE_ST"/>
    <property type="match status" value="1"/>
</dbReference>
<evidence type="ECO:0000256" key="11">
    <source>
        <dbReference type="SAM" id="Phobius"/>
    </source>
</evidence>
<evidence type="ECO:0000256" key="1">
    <source>
        <dbReference type="ARBA" id="ARBA00012513"/>
    </source>
</evidence>
<dbReference type="GO" id="GO:0031032">
    <property type="term" value="P:actomyosin structure organization"/>
    <property type="evidence" value="ECO:0007669"/>
    <property type="project" value="TreeGrafter"/>
</dbReference>
<evidence type="ECO:0000259" key="13">
    <source>
        <dbReference type="PROSITE" id="PS51285"/>
    </source>
</evidence>
<evidence type="ECO:0000256" key="4">
    <source>
        <dbReference type="ARBA" id="ARBA00022679"/>
    </source>
</evidence>
<feature type="coiled-coil region" evidence="10">
    <location>
        <begin position="355"/>
        <end position="445"/>
    </location>
</feature>
<dbReference type="InterPro" id="IPR017892">
    <property type="entry name" value="Pkinase_C"/>
</dbReference>
<reference evidence="15" key="1">
    <citation type="submission" date="2025-08" db="UniProtKB">
        <authorList>
            <consortium name="RefSeq"/>
        </authorList>
    </citation>
    <scope>IDENTIFICATION</scope>
</reference>
<keyword evidence="6" id="KW-0418">Kinase</keyword>
<feature type="coiled-coil region" evidence="10">
    <location>
        <begin position="532"/>
        <end position="650"/>
    </location>
</feature>
<dbReference type="InterPro" id="IPR011009">
    <property type="entry name" value="Kinase-like_dom_sf"/>
</dbReference>
<keyword evidence="11" id="KW-0472">Membrane</keyword>
<dbReference type="GO" id="GO:0072518">
    <property type="term" value="F:Rho-dependent protein serine/threonine kinase activity"/>
    <property type="evidence" value="ECO:0007669"/>
    <property type="project" value="TreeGrafter"/>
</dbReference>
<dbReference type="SUPFAM" id="SSF56112">
    <property type="entry name" value="Protein kinase-like (PK-like)"/>
    <property type="match status" value="1"/>
</dbReference>
<dbReference type="InterPro" id="IPR008271">
    <property type="entry name" value="Ser/Thr_kinase_AS"/>
</dbReference>
<sequence length="791" mass="91201">DTVQALVADCEHHNVKRMKNVEAFMHRCKYCRLIAFSCWTVKEILGGLVSNELNQAITHSPQELNPHLSTPKYKQVYIRYTFFYLIKRSDSAFFWEERDIMAHANSEWIVQLHFAFQDAKSLYMVMDYMPGGDLVNLMSNYDVPEKWAKFYCAEVVLALDAIHCLGFVHRDVKPDNMLLDKHGHLKLADFGTCMRMNKDGLIKSDTAVGTPHDGLIKTKRLGRNGIEEIKAHPFFINDQWTFSNLRECVPPVVPELSGDDDTSNFDDIEKDESPEENFPVPKAFAGNHLPFVGFTYSGDYQVKRKIIEMSEEIVIAKVKYLICIYQFSALRTKLSDEKNARQTAVTKCQETERQMSLLSVDYRQIRQRLEKVEAEYRQELEKSKTLQSQVEQEQAKKFSLQSDLSVQTSEAAHLKAREEQLSHEVAMLREAKRNIEEEYHKLKTKRSVEDLQMKELQDQLETEQYFSVSIYLVFFLAFSNSIGSVFHFSLFQAALLCTSCSDIFFLIQVLIHTNFPYVSIQMFFLLSSQRRADNESELRKKAEVNLQEYKRKLEDEQNKRTREMNNNQQTNDKIASLEKQISDMHEKLKTEAETATRLRKQSAELTVAKSAGEQMVVELQNILATLEMERDTLQQEVATLQAKISQERSSKTQAVNLHKELEGKDINTTCKGKSKASSADVRKKEKECRKLQQELTQEREKFNQVVVKCQKELQELQSQVVEENTSKLKLQMELDSKDSEIEQLQGKLAALGSETASLSSADVENDESYVQGNVMFLYNSSMKVSTCNFLC</sequence>
<keyword evidence="3" id="KW-0597">Phosphoprotein</keyword>
<evidence type="ECO:0000259" key="12">
    <source>
        <dbReference type="PROSITE" id="PS50011"/>
    </source>
</evidence>
<dbReference type="InterPro" id="IPR000719">
    <property type="entry name" value="Prot_kinase_dom"/>
</dbReference>
<dbReference type="EC" id="2.7.11.1" evidence="1"/>
<evidence type="ECO:0000313" key="15">
    <source>
        <dbReference type="RefSeq" id="XP_026687724.1"/>
    </source>
</evidence>
<organism evidence="14 15">
    <name type="scientific">Diaphorina citri</name>
    <name type="common">Asian citrus psyllid</name>
    <dbReference type="NCBI Taxonomy" id="121845"/>
    <lineage>
        <taxon>Eukaryota</taxon>
        <taxon>Metazoa</taxon>
        <taxon>Ecdysozoa</taxon>
        <taxon>Arthropoda</taxon>
        <taxon>Hexapoda</taxon>
        <taxon>Insecta</taxon>
        <taxon>Pterygota</taxon>
        <taxon>Neoptera</taxon>
        <taxon>Paraneoptera</taxon>
        <taxon>Hemiptera</taxon>
        <taxon>Sternorrhyncha</taxon>
        <taxon>Psylloidea</taxon>
        <taxon>Psyllidae</taxon>
        <taxon>Diaphorininae</taxon>
        <taxon>Diaphorina</taxon>
    </lineage>
</organism>
<gene>
    <name evidence="15" type="primary">LOC103521094</name>
</gene>
<dbReference type="Pfam" id="PF00069">
    <property type="entry name" value="Pkinase"/>
    <property type="match status" value="1"/>
</dbReference>
<evidence type="ECO:0000313" key="14">
    <source>
        <dbReference type="Proteomes" id="UP000079169"/>
    </source>
</evidence>
<dbReference type="GeneID" id="103521094"/>
<feature type="domain" description="Protein kinase" evidence="12">
    <location>
        <begin position="39"/>
        <end position="390"/>
    </location>
</feature>
<dbReference type="PROSITE" id="PS50011">
    <property type="entry name" value="PROTEIN_KINASE_DOM"/>
    <property type="match status" value="1"/>
</dbReference>
<dbReference type="InterPro" id="IPR000961">
    <property type="entry name" value="AGC-kinase_C"/>
</dbReference>
<dbReference type="InterPro" id="IPR050839">
    <property type="entry name" value="Rho-assoc_Ser/Thr_Kinase"/>
</dbReference>
<dbReference type="Gene3D" id="1.10.510.10">
    <property type="entry name" value="Transferase(Phosphotransferase) domain 1"/>
    <property type="match status" value="1"/>
</dbReference>
<proteinExistence type="predicted"/>
<dbReference type="GO" id="GO:0005737">
    <property type="term" value="C:cytoplasm"/>
    <property type="evidence" value="ECO:0007669"/>
    <property type="project" value="TreeGrafter"/>
</dbReference>
<evidence type="ECO:0000256" key="8">
    <source>
        <dbReference type="ARBA" id="ARBA00047899"/>
    </source>
</evidence>
<evidence type="ECO:0000256" key="9">
    <source>
        <dbReference type="ARBA" id="ARBA00048679"/>
    </source>
</evidence>
<dbReference type="PROSITE" id="PS51285">
    <property type="entry name" value="AGC_KINASE_CTER"/>
    <property type="match status" value="1"/>
</dbReference>
<dbReference type="STRING" id="121845.A0A3Q0JH73"/>
<dbReference type="SMART" id="SM00220">
    <property type="entry name" value="S_TKc"/>
    <property type="match status" value="1"/>
</dbReference>
<keyword evidence="11" id="KW-0812">Transmembrane</keyword>
<dbReference type="GO" id="GO:0030866">
    <property type="term" value="P:cortical actin cytoskeleton organization"/>
    <property type="evidence" value="ECO:0007669"/>
    <property type="project" value="TreeGrafter"/>
</dbReference>
<dbReference type="GO" id="GO:0005524">
    <property type="term" value="F:ATP binding"/>
    <property type="evidence" value="ECO:0007669"/>
    <property type="project" value="UniProtKB-KW"/>
</dbReference>
<keyword evidence="11" id="KW-1133">Transmembrane helix</keyword>
<feature type="transmembrane region" description="Helical" evidence="11">
    <location>
        <begin position="468"/>
        <end position="491"/>
    </location>
</feature>
<dbReference type="GO" id="GO:0048598">
    <property type="term" value="P:embryonic morphogenesis"/>
    <property type="evidence" value="ECO:0007669"/>
    <property type="project" value="TreeGrafter"/>
</dbReference>
<dbReference type="PANTHER" id="PTHR22988">
    <property type="entry name" value="MYOTONIC DYSTROPHY S/T KINASE-RELATED"/>
    <property type="match status" value="1"/>
</dbReference>
<evidence type="ECO:0000256" key="7">
    <source>
        <dbReference type="ARBA" id="ARBA00022840"/>
    </source>
</evidence>
<dbReference type="Pfam" id="PF00433">
    <property type="entry name" value="Pkinase_C"/>
    <property type="match status" value="1"/>
</dbReference>
<protein>
    <recommendedName>
        <fullName evidence="1">non-specific serine/threonine protein kinase</fullName>
        <ecNumber evidence="1">2.7.11.1</ecNumber>
    </recommendedName>
</protein>
<comment type="catalytic activity">
    <reaction evidence="8">
        <text>L-threonyl-[protein] + ATP = O-phospho-L-threonyl-[protein] + ADP + H(+)</text>
        <dbReference type="Rhea" id="RHEA:46608"/>
        <dbReference type="Rhea" id="RHEA-COMP:11060"/>
        <dbReference type="Rhea" id="RHEA-COMP:11605"/>
        <dbReference type="ChEBI" id="CHEBI:15378"/>
        <dbReference type="ChEBI" id="CHEBI:30013"/>
        <dbReference type="ChEBI" id="CHEBI:30616"/>
        <dbReference type="ChEBI" id="CHEBI:61977"/>
        <dbReference type="ChEBI" id="CHEBI:456216"/>
        <dbReference type="EC" id="2.7.11.1"/>
    </reaction>
</comment>
<dbReference type="SMART" id="SM00133">
    <property type="entry name" value="S_TK_X"/>
    <property type="match status" value="1"/>
</dbReference>
<keyword evidence="4" id="KW-0808">Transferase</keyword>
<dbReference type="GO" id="GO:0007266">
    <property type="term" value="P:Rho protein signal transduction"/>
    <property type="evidence" value="ECO:0007669"/>
    <property type="project" value="TreeGrafter"/>
</dbReference>
<feature type="coiled-coil region" evidence="10">
    <location>
        <begin position="674"/>
        <end position="754"/>
    </location>
</feature>
<dbReference type="KEGG" id="dci:103521094"/>
<keyword evidence="2" id="KW-0723">Serine/threonine-protein kinase</keyword>
<feature type="transmembrane region" description="Helical" evidence="11">
    <location>
        <begin position="503"/>
        <end position="526"/>
    </location>
</feature>
<keyword evidence="14" id="KW-1185">Reference proteome</keyword>
<feature type="domain" description="AGC-kinase C-terminal" evidence="13">
    <location>
        <begin position="236"/>
        <end position="306"/>
    </location>
</feature>
<dbReference type="GO" id="GO:0000281">
    <property type="term" value="P:mitotic cytokinesis"/>
    <property type="evidence" value="ECO:0007669"/>
    <property type="project" value="TreeGrafter"/>
</dbReference>
<dbReference type="PaxDb" id="121845-A0A3Q0JH73"/>
<dbReference type="GO" id="GO:0005856">
    <property type="term" value="C:cytoskeleton"/>
    <property type="evidence" value="ECO:0007669"/>
    <property type="project" value="TreeGrafter"/>
</dbReference>
<evidence type="ECO:0000256" key="3">
    <source>
        <dbReference type="ARBA" id="ARBA00022553"/>
    </source>
</evidence>
<dbReference type="Gene3D" id="3.30.200.20">
    <property type="entry name" value="Phosphorylase Kinase, domain 1"/>
    <property type="match status" value="2"/>
</dbReference>
<evidence type="ECO:0000256" key="2">
    <source>
        <dbReference type="ARBA" id="ARBA00022527"/>
    </source>
</evidence>
<dbReference type="RefSeq" id="XP_026687724.1">
    <property type="nucleotide sequence ID" value="XM_026831923.1"/>
</dbReference>